<dbReference type="Gene3D" id="3.40.190.10">
    <property type="entry name" value="Periplasmic binding protein-like II"/>
    <property type="match status" value="2"/>
</dbReference>
<dbReference type="RefSeq" id="WP_243537953.1">
    <property type="nucleotide sequence ID" value="NZ_CP093442.1"/>
</dbReference>
<evidence type="ECO:0000313" key="2">
    <source>
        <dbReference type="Proteomes" id="UP000830116"/>
    </source>
</evidence>
<keyword evidence="2" id="KW-1185">Reference proteome</keyword>
<evidence type="ECO:0000313" key="1">
    <source>
        <dbReference type="EMBL" id="UOF01513.1"/>
    </source>
</evidence>
<dbReference type="EMBL" id="CP093442">
    <property type="protein sequence ID" value="UOF01513.1"/>
    <property type="molecule type" value="Genomic_DNA"/>
</dbReference>
<gene>
    <name evidence="1" type="ORF">MNR06_00915</name>
</gene>
<dbReference type="Proteomes" id="UP000830116">
    <property type="component" value="Chromosome"/>
</dbReference>
<accession>A0ABY4CDB0</accession>
<name>A0ABY4CDB0_9BACT</name>
<proteinExistence type="predicted"/>
<dbReference type="SUPFAM" id="SSF53850">
    <property type="entry name" value="Periplasmic binding protein-like II"/>
    <property type="match status" value="1"/>
</dbReference>
<organism evidence="1 2">
    <name type="scientific">Bdellovibrio reynosensis</name>
    <dbReference type="NCBI Taxonomy" id="2835041"/>
    <lineage>
        <taxon>Bacteria</taxon>
        <taxon>Pseudomonadati</taxon>
        <taxon>Bdellovibrionota</taxon>
        <taxon>Bdellovibrionia</taxon>
        <taxon>Bdellovibrionales</taxon>
        <taxon>Pseudobdellovibrionaceae</taxon>
        <taxon>Bdellovibrio</taxon>
    </lineage>
</organism>
<reference evidence="1" key="1">
    <citation type="submission" date="2022-03" db="EMBL/GenBank/DDBJ databases">
        <title>Genome Identification and Characterization of new species Bdellovibrio reynosense LBG001 sp. nov. from a Mexico soil sample.</title>
        <authorList>
            <person name="Camilli A."/>
            <person name="Ajao Y."/>
            <person name="Guo X."/>
        </authorList>
    </citation>
    <scope>NUCLEOTIDE SEQUENCE</scope>
    <source>
        <strain evidence="1">LBG001</strain>
    </source>
</reference>
<sequence>MLRVRTPMARFGYYLYKKKNTAVDINDPKSLANRKTCLTFGNRLRYKVARDLKLKVTQTSNTSQCLKMLTTERVDVFFGPRPELEDPSLKDLNEQLVRADQPYMTVNLYIYLNEKHSELAKKLEQNLDKYFVTVE</sequence>
<protein>
    <submittedName>
        <fullName evidence="1">Transporter substrate-binding domain-containing protein</fullName>
    </submittedName>
</protein>